<protein>
    <submittedName>
        <fullName evidence="3">Uncharacterized protein</fullName>
    </submittedName>
</protein>
<proteinExistence type="predicted"/>
<keyword evidence="2" id="KW-0472">Membrane</keyword>
<dbReference type="Proteomes" id="UP000539350">
    <property type="component" value="Unassembled WGS sequence"/>
</dbReference>
<feature type="transmembrane region" description="Helical" evidence="2">
    <location>
        <begin position="650"/>
        <end position="668"/>
    </location>
</feature>
<keyword evidence="4" id="KW-1185">Reference proteome</keyword>
<accession>A0A7W2TTX3</accession>
<dbReference type="AlphaFoldDB" id="A0A7W2TTX3"/>
<feature type="transmembrane region" description="Helical" evidence="2">
    <location>
        <begin position="452"/>
        <end position="474"/>
    </location>
</feature>
<feature type="transmembrane region" description="Helical" evidence="2">
    <location>
        <begin position="516"/>
        <end position="536"/>
    </location>
</feature>
<organism evidence="3 4">
    <name type="scientific">Sediminihaliea albiluteola</name>
    <dbReference type="NCBI Taxonomy" id="2758564"/>
    <lineage>
        <taxon>Bacteria</taxon>
        <taxon>Pseudomonadati</taxon>
        <taxon>Pseudomonadota</taxon>
        <taxon>Gammaproteobacteria</taxon>
        <taxon>Cellvibrionales</taxon>
        <taxon>Halieaceae</taxon>
        <taxon>Sediminihaliea</taxon>
    </lineage>
</organism>
<evidence type="ECO:0000256" key="2">
    <source>
        <dbReference type="SAM" id="Phobius"/>
    </source>
</evidence>
<sequence length="669" mass="73912">MHTFKLLFQGQIAKSYDPVAVRQRFAKLMGIRDAARLEYYFSGQKIILFSGLDRKSAAERYQQFQQLGLVVELLRSQDQADAPALSAKHARNKSPSKARSKTSAQLAVPNFYALVPFRNSATARNRPAQAQSSKRRWLLLCAASALALIATVIAGSLSTPTTVPTGPLSFTANSMGELLLLTEDSVLRHNHAGIGSERIALQELGFSTARGVFASGDQERYFLLGNTVSEEAEDQGAALALCALKSRLCEAFGPQSALPEAVTTHPDSGVVFQAFSEQGLVRKLGPDGAILATAKQPLITAPTLVLHQGLLYTQSREGPALSVLRYEDQALAEQLDQVLLLAPPALEAGRENILSFAKLGEFWWVILSEPEGGDRGLYLFDSRWAFVRELQFEGNFRPEQLLVWGQKLLVLDPSQSDLARFNSQGQAEVALTSNLFLELIEERQKQQRWQNFWQQGLSTLLATLFLCAAAMVYLQSLRQHVFKDWNIQGAEPLDAVAGDIEWLKHKPERQARLRRWANRYLASSCSCALLLAGLVMPSAAQLTALVLFLTGPALALEVYIRKAKGHIGLLAKQLILVDHRGIYHHADSERIRYRNWFLMIDDVLIFAGPSCLPGFDLEQLKSRVVPLSRFGRRADRSTVLTLLLETRHPLAVGAGLITVTTIAALLVLL</sequence>
<comment type="caution">
    <text evidence="3">The sequence shown here is derived from an EMBL/GenBank/DDBJ whole genome shotgun (WGS) entry which is preliminary data.</text>
</comment>
<evidence type="ECO:0000313" key="3">
    <source>
        <dbReference type="EMBL" id="MBA6411872.1"/>
    </source>
</evidence>
<evidence type="ECO:0000313" key="4">
    <source>
        <dbReference type="Proteomes" id="UP000539350"/>
    </source>
</evidence>
<name>A0A7W2TTX3_9GAMM</name>
<reference evidence="3 4" key="1">
    <citation type="submission" date="2020-07" db="EMBL/GenBank/DDBJ databases">
        <title>Halieaceae bacterium, F7430, whole genome shotgun sequencing project.</title>
        <authorList>
            <person name="Jiang S."/>
            <person name="Liu Z.W."/>
            <person name="Du Z.J."/>
        </authorList>
    </citation>
    <scope>NUCLEOTIDE SEQUENCE [LARGE SCALE GENOMIC DNA]</scope>
    <source>
        <strain evidence="3 4">F7430</strain>
    </source>
</reference>
<dbReference type="EMBL" id="JACFXU010000013">
    <property type="protein sequence ID" value="MBA6411872.1"/>
    <property type="molecule type" value="Genomic_DNA"/>
</dbReference>
<gene>
    <name evidence="3" type="ORF">H2508_01955</name>
</gene>
<feature type="compositionally biased region" description="Basic residues" evidence="1">
    <location>
        <begin position="88"/>
        <end position="100"/>
    </location>
</feature>
<evidence type="ECO:0000256" key="1">
    <source>
        <dbReference type="SAM" id="MobiDB-lite"/>
    </source>
</evidence>
<dbReference type="RefSeq" id="WP_182168723.1">
    <property type="nucleotide sequence ID" value="NZ_JACFXU010000013.1"/>
</dbReference>
<keyword evidence="2" id="KW-1133">Transmembrane helix</keyword>
<keyword evidence="2" id="KW-0812">Transmembrane</keyword>
<feature type="region of interest" description="Disordered" evidence="1">
    <location>
        <begin position="83"/>
        <end position="102"/>
    </location>
</feature>